<dbReference type="InParanoid" id="T0Q3E8"/>
<dbReference type="Proteomes" id="UP000030762">
    <property type="component" value="Unassembled WGS sequence"/>
</dbReference>
<evidence type="ECO:0000313" key="2">
    <source>
        <dbReference type="Proteomes" id="UP000030762"/>
    </source>
</evidence>
<sequence length="185" mass="20954">MLRSTRVEHPTAIDIVEAGSALPEVLAYLYDTYRPRVGRTRSSTLPSVGAAPVSALSMIDQNLCSLRSTLFWTARFGDAPAYRRLARDCFCDAKDPLDTLLFVLSLGYKVATRGAAAFCPSASRIFCAGLTQRRCYRRDGLYDDHAHRRLWPFNWLLRLLEHDACASYLKRILTLWEAWATETTM</sequence>
<dbReference type="VEuPathDB" id="FungiDB:SDRG_14346"/>
<protein>
    <submittedName>
        <fullName evidence="1">Uncharacterized protein</fullName>
    </submittedName>
</protein>
<dbReference type="AlphaFoldDB" id="T0Q3E8"/>
<proteinExistence type="predicted"/>
<dbReference type="RefSeq" id="XP_008618690.1">
    <property type="nucleotide sequence ID" value="XM_008620468.1"/>
</dbReference>
<keyword evidence="2" id="KW-1185">Reference proteome</keyword>
<dbReference type="GeneID" id="19955073"/>
<organism evidence="1 2">
    <name type="scientific">Saprolegnia diclina (strain VS20)</name>
    <dbReference type="NCBI Taxonomy" id="1156394"/>
    <lineage>
        <taxon>Eukaryota</taxon>
        <taxon>Sar</taxon>
        <taxon>Stramenopiles</taxon>
        <taxon>Oomycota</taxon>
        <taxon>Saprolegniomycetes</taxon>
        <taxon>Saprolegniales</taxon>
        <taxon>Saprolegniaceae</taxon>
        <taxon>Saprolegnia</taxon>
    </lineage>
</organism>
<accession>T0Q3E8</accession>
<reference evidence="1 2" key="1">
    <citation type="submission" date="2012-04" db="EMBL/GenBank/DDBJ databases">
        <title>The Genome Sequence of Saprolegnia declina VS20.</title>
        <authorList>
            <consortium name="The Broad Institute Genome Sequencing Platform"/>
            <person name="Russ C."/>
            <person name="Nusbaum C."/>
            <person name="Tyler B."/>
            <person name="van West P."/>
            <person name="Dieguez-Uribeondo J."/>
            <person name="de Bruijn I."/>
            <person name="Tripathy S."/>
            <person name="Jiang R."/>
            <person name="Young S.K."/>
            <person name="Zeng Q."/>
            <person name="Gargeya S."/>
            <person name="Fitzgerald M."/>
            <person name="Haas B."/>
            <person name="Abouelleil A."/>
            <person name="Alvarado L."/>
            <person name="Arachchi H.M."/>
            <person name="Berlin A."/>
            <person name="Chapman S.B."/>
            <person name="Goldberg J."/>
            <person name="Griggs A."/>
            <person name="Gujja S."/>
            <person name="Hansen M."/>
            <person name="Howarth C."/>
            <person name="Imamovic A."/>
            <person name="Larimer J."/>
            <person name="McCowen C."/>
            <person name="Montmayeur A."/>
            <person name="Murphy C."/>
            <person name="Neiman D."/>
            <person name="Pearson M."/>
            <person name="Priest M."/>
            <person name="Roberts A."/>
            <person name="Saif S."/>
            <person name="Shea T."/>
            <person name="Sisk P."/>
            <person name="Sykes S."/>
            <person name="Wortman J."/>
            <person name="Nusbaum C."/>
            <person name="Birren B."/>
        </authorList>
    </citation>
    <scope>NUCLEOTIDE SEQUENCE [LARGE SCALE GENOMIC DNA]</scope>
    <source>
        <strain evidence="1 2">VS20</strain>
    </source>
</reference>
<name>T0Q3E8_SAPDV</name>
<dbReference type="EMBL" id="JH767201">
    <property type="protein sequence ID" value="EQC27925.1"/>
    <property type="molecule type" value="Genomic_DNA"/>
</dbReference>
<evidence type="ECO:0000313" key="1">
    <source>
        <dbReference type="EMBL" id="EQC27925.1"/>
    </source>
</evidence>
<gene>
    <name evidence="1" type="ORF">SDRG_14346</name>
</gene>